<keyword evidence="1" id="KW-0472">Membrane</keyword>
<evidence type="ECO:0000256" key="1">
    <source>
        <dbReference type="SAM" id="Phobius"/>
    </source>
</evidence>
<gene>
    <name evidence="2" type="ORF">GGR44_000102</name>
</gene>
<dbReference type="Proteomes" id="UP000552757">
    <property type="component" value="Unassembled WGS sequence"/>
</dbReference>
<evidence type="ECO:0000313" key="3">
    <source>
        <dbReference type="Proteomes" id="UP000552757"/>
    </source>
</evidence>
<reference evidence="2 3" key="1">
    <citation type="submission" date="2020-08" db="EMBL/GenBank/DDBJ databases">
        <title>Genomic Encyclopedia of Type Strains, Phase IV (KMG-IV): sequencing the most valuable type-strain genomes for metagenomic binning, comparative biology and taxonomic classification.</title>
        <authorList>
            <person name="Goeker M."/>
        </authorList>
    </citation>
    <scope>NUCLEOTIDE SEQUENCE [LARGE SCALE GENOMIC DNA]</scope>
    <source>
        <strain evidence="2 3">DSM 29348</strain>
    </source>
</reference>
<proteinExistence type="predicted"/>
<sequence length="59" mass="5831">MTKPKDKRPATGAGAIIAFAIMAGAIGGGLKGQPSAGLLAGAAVGAAIAIGLWWRDTRR</sequence>
<organism evidence="2 3">
    <name type="scientific">Sphingobium fontiphilum</name>
    <dbReference type="NCBI Taxonomy" id="944425"/>
    <lineage>
        <taxon>Bacteria</taxon>
        <taxon>Pseudomonadati</taxon>
        <taxon>Pseudomonadota</taxon>
        <taxon>Alphaproteobacteria</taxon>
        <taxon>Sphingomonadales</taxon>
        <taxon>Sphingomonadaceae</taxon>
        <taxon>Sphingobium</taxon>
    </lineage>
</organism>
<feature type="transmembrane region" description="Helical" evidence="1">
    <location>
        <begin position="12"/>
        <end position="30"/>
    </location>
</feature>
<keyword evidence="3" id="KW-1185">Reference proteome</keyword>
<comment type="caution">
    <text evidence="2">The sequence shown here is derived from an EMBL/GenBank/DDBJ whole genome shotgun (WGS) entry which is preliminary data.</text>
</comment>
<dbReference type="AlphaFoldDB" id="A0A7W6DFS5"/>
<feature type="transmembrane region" description="Helical" evidence="1">
    <location>
        <begin position="36"/>
        <end position="54"/>
    </location>
</feature>
<keyword evidence="1" id="KW-0812">Transmembrane</keyword>
<dbReference type="EMBL" id="JACIEB010000001">
    <property type="protein sequence ID" value="MBB3980471.1"/>
    <property type="molecule type" value="Genomic_DNA"/>
</dbReference>
<name>A0A7W6DFS5_9SPHN</name>
<dbReference type="RefSeq" id="WP_183953501.1">
    <property type="nucleotide sequence ID" value="NZ_JACIEB010000001.1"/>
</dbReference>
<keyword evidence="1" id="KW-1133">Transmembrane helix</keyword>
<accession>A0A7W6DFS5</accession>
<evidence type="ECO:0000313" key="2">
    <source>
        <dbReference type="EMBL" id="MBB3980471.1"/>
    </source>
</evidence>
<protein>
    <submittedName>
        <fullName evidence="2">Small-conductance mechanosensitive channel</fullName>
    </submittedName>
</protein>